<comment type="caution">
    <text evidence="1">The sequence shown here is derived from an EMBL/GenBank/DDBJ whole genome shotgun (WGS) entry which is preliminary data.</text>
</comment>
<evidence type="ECO:0000313" key="2">
    <source>
        <dbReference type="Proteomes" id="UP001165060"/>
    </source>
</evidence>
<evidence type="ECO:0008006" key="3">
    <source>
        <dbReference type="Google" id="ProtNLM"/>
    </source>
</evidence>
<sequence>MPELELGETCGPKPERLCTPAALGGTGGLSLMCPLVSILRLPPPLTCRSCPCASLVALATCYVRLFTLDACCCTDRVSLTTEGGSCCLAFPPEHAVLLCVKAGHAFVYAVPAGEEPQAPSFSFPLSSCGAAADPKRWGASGWGVALENKRGEPEYSVVFEKEADAEAFRELVNSAAPEPGSGAGARVSVRGKRASILYAEAVAADAGQQQPGRPNAL</sequence>
<dbReference type="EMBL" id="BRYB01003836">
    <property type="protein sequence ID" value="GMI21526.1"/>
    <property type="molecule type" value="Genomic_DNA"/>
</dbReference>
<proteinExistence type="predicted"/>
<gene>
    <name evidence="1" type="ORF">TeGR_g6551</name>
</gene>
<dbReference type="Proteomes" id="UP001165060">
    <property type="component" value="Unassembled WGS sequence"/>
</dbReference>
<organism evidence="1 2">
    <name type="scientific">Tetraparma gracilis</name>
    <dbReference type="NCBI Taxonomy" id="2962635"/>
    <lineage>
        <taxon>Eukaryota</taxon>
        <taxon>Sar</taxon>
        <taxon>Stramenopiles</taxon>
        <taxon>Ochrophyta</taxon>
        <taxon>Bolidophyceae</taxon>
        <taxon>Parmales</taxon>
        <taxon>Triparmaceae</taxon>
        <taxon>Tetraparma</taxon>
    </lineage>
</organism>
<evidence type="ECO:0000313" key="1">
    <source>
        <dbReference type="EMBL" id="GMI21526.1"/>
    </source>
</evidence>
<protein>
    <recommendedName>
        <fullName evidence="3">NECAP PHear domain-containing protein</fullName>
    </recommendedName>
</protein>
<reference evidence="1 2" key="1">
    <citation type="journal article" date="2023" name="Commun. Biol.">
        <title>Genome analysis of Parmales, the sister group of diatoms, reveals the evolutionary specialization of diatoms from phago-mixotrophs to photoautotrophs.</title>
        <authorList>
            <person name="Ban H."/>
            <person name="Sato S."/>
            <person name="Yoshikawa S."/>
            <person name="Yamada K."/>
            <person name="Nakamura Y."/>
            <person name="Ichinomiya M."/>
            <person name="Sato N."/>
            <person name="Blanc-Mathieu R."/>
            <person name="Endo H."/>
            <person name="Kuwata A."/>
            <person name="Ogata H."/>
        </authorList>
    </citation>
    <scope>NUCLEOTIDE SEQUENCE [LARGE SCALE GENOMIC DNA]</scope>
</reference>
<keyword evidence="2" id="KW-1185">Reference proteome</keyword>
<name>A0ABQ6M887_9STRA</name>
<accession>A0ABQ6M887</accession>